<dbReference type="AlphaFoldDB" id="A0A8B3XW69"/>
<gene>
    <name evidence="1" type="ORF">SAMN04490197_2004</name>
</gene>
<evidence type="ECO:0000313" key="2">
    <source>
        <dbReference type="Proteomes" id="UP000183653"/>
    </source>
</evidence>
<evidence type="ECO:0000313" key="1">
    <source>
        <dbReference type="EMBL" id="SDU01386.1"/>
    </source>
</evidence>
<dbReference type="Proteomes" id="UP000183653">
    <property type="component" value="Chromosome I"/>
</dbReference>
<reference evidence="1 2" key="1">
    <citation type="submission" date="2016-10" db="EMBL/GenBank/DDBJ databases">
        <authorList>
            <person name="Varghese N."/>
            <person name="Submissions S."/>
        </authorList>
    </citation>
    <scope>NUCLEOTIDE SEQUENCE [LARGE SCALE GENOMIC DNA]</scope>
    <source>
        <strain evidence="1 2">BS2775</strain>
    </source>
</reference>
<sequence>MRALTVCTRTECGRGGATIRLAPDGGLWVGQYFGSDQVHIHYLGNGHLGFRPYGGSLLKSAKVSKTLLPHHSAPRLGSVCPLSGLNPWAAATRHPWRGAANPASCRVAHGFKPAFGQRGLTGRLRSRSKATRCASWLGLGATEWTKCGRGLAPDGGGSAINVFTVTPSSGASRVVAPPLPHFSVAASAGRRALEGMCSCIN</sequence>
<proteinExistence type="predicted"/>
<accession>A0A8B3XW69</accession>
<protein>
    <submittedName>
        <fullName evidence="1">Uncharacterized protein</fullName>
    </submittedName>
</protein>
<keyword evidence="2" id="KW-1185">Reference proteome</keyword>
<organism evidence="1 2">
    <name type="scientific">Pseudomonas orientalis</name>
    <dbReference type="NCBI Taxonomy" id="76758"/>
    <lineage>
        <taxon>Bacteria</taxon>
        <taxon>Pseudomonadati</taxon>
        <taxon>Pseudomonadota</taxon>
        <taxon>Gammaproteobacteria</taxon>
        <taxon>Pseudomonadales</taxon>
        <taxon>Pseudomonadaceae</taxon>
        <taxon>Pseudomonas</taxon>
    </lineage>
</organism>
<name>A0A8B3XW69_9PSED</name>
<dbReference type="EMBL" id="LT629782">
    <property type="protein sequence ID" value="SDU01386.1"/>
    <property type="molecule type" value="Genomic_DNA"/>
</dbReference>